<keyword evidence="2" id="KW-0472">Membrane</keyword>
<reference evidence="3 4" key="1">
    <citation type="submission" date="2018-10" db="EMBL/GenBank/DDBJ databases">
        <authorList>
            <person name="Li J."/>
        </authorList>
    </citation>
    <scope>NUCLEOTIDE SEQUENCE [LARGE SCALE GENOMIC DNA]</scope>
    <source>
        <strain evidence="3 4">ZD1-4</strain>
    </source>
</reference>
<organism evidence="3 4">
    <name type="scientific">Mycetocola zhadangensis</name>
    <dbReference type="NCBI Taxonomy" id="1164595"/>
    <lineage>
        <taxon>Bacteria</taxon>
        <taxon>Bacillati</taxon>
        <taxon>Actinomycetota</taxon>
        <taxon>Actinomycetes</taxon>
        <taxon>Micrococcales</taxon>
        <taxon>Microbacteriaceae</taxon>
        <taxon>Mycetocola</taxon>
    </lineage>
</organism>
<evidence type="ECO:0000256" key="1">
    <source>
        <dbReference type="SAM" id="MobiDB-lite"/>
    </source>
</evidence>
<name>A0A3L7J482_9MICO</name>
<accession>A0A3L7J482</accession>
<proteinExistence type="predicted"/>
<evidence type="ECO:0000313" key="3">
    <source>
        <dbReference type="EMBL" id="RLQ85387.1"/>
    </source>
</evidence>
<evidence type="ECO:0000313" key="4">
    <source>
        <dbReference type="Proteomes" id="UP000282460"/>
    </source>
</evidence>
<keyword evidence="4" id="KW-1185">Reference proteome</keyword>
<sequence>MQNTPQQPTPAQQTEQYPQQAVPTQQTEQYPQQPVPAQQAPQYPVPAQPTQQYPQQPVPAQAPQYPQQSGAYSQQATAAYPAQPNATGGYPPQPPAGAYPAGSQTPPANPKKKKSLVPWIAGGSVALLLIIGGVVGFSLGSAAHAPELQVKAYLDALKKGDVAAAFDVSGTKVEKTDLLLTKKAYAEAGDRITRYTLGEVTTEGETASVTASITQGGEKYDQEFTLTKAGKDAVFFDKWKLESPPISSIAVGANAPDDTPIDVAGVDVSTLEKVGGVYTLRALPGTYPVALGGDADWFSAEELEASVLGFGAEADEADAQVLEIAMTEEGTAAATDAVNAWLDACIAATELAPAGCPFATTNPRNFELSNIKWNVTKPTFSIGEFADGVWPVSTDAEGSAEPTADGRDPATGETFPTSTPPFNFDIDGVIEAFGEDGAMFVYAP</sequence>
<feature type="transmembrane region" description="Helical" evidence="2">
    <location>
        <begin position="116"/>
        <end position="139"/>
    </location>
</feature>
<comment type="caution">
    <text evidence="3">The sequence shown here is derived from an EMBL/GenBank/DDBJ whole genome shotgun (WGS) entry which is preliminary data.</text>
</comment>
<feature type="compositionally biased region" description="Low complexity" evidence="1">
    <location>
        <begin position="48"/>
        <end position="68"/>
    </location>
</feature>
<evidence type="ECO:0008006" key="5">
    <source>
        <dbReference type="Google" id="ProtNLM"/>
    </source>
</evidence>
<feature type="region of interest" description="Disordered" evidence="1">
    <location>
        <begin position="393"/>
        <end position="420"/>
    </location>
</feature>
<dbReference type="Proteomes" id="UP000282460">
    <property type="component" value="Unassembled WGS sequence"/>
</dbReference>
<dbReference type="AlphaFoldDB" id="A0A3L7J482"/>
<feature type="region of interest" description="Disordered" evidence="1">
    <location>
        <begin position="1"/>
        <end position="114"/>
    </location>
</feature>
<feature type="compositionally biased region" description="Low complexity" evidence="1">
    <location>
        <begin position="1"/>
        <end position="42"/>
    </location>
</feature>
<dbReference type="EMBL" id="RCWJ01000001">
    <property type="protein sequence ID" value="RLQ85387.1"/>
    <property type="molecule type" value="Genomic_DNA"/>
</dbReference>
<protein>
    <recommendedName>
        <fullName evidence="5">DUF4878 domain-containing protein</fullName>
    </recommendedName>
</protein>
<keyword evidence="2" id="KW-1133">Transmembrane helix</keyword>
<gene>
    <name evidence="3" type="ORF">D9V28_00370</name>
</gene>
<keyword evidence="2" id="KW-0812">Transmembrane</keyword>
<evidence type="ECO:0000256" key="2">
    <source>
        <dbReference type="SAM" id="Phobius"/>
    </source>
</evidence>